<proteinExistence type="predicted"/>
<sequence>MTLEQIVKQSQGEQYVYPDVFTDKCGLDIILSNDNLHAVRSWGYTKGNPKRRATLEITTFRGISSNAVHHYGKIKIQGVNMECDGKPGHSKMIFDDNIPLAHYTYELVLKRPLTKEEIDKDPERWGDYYNEGDLTNCFKTIEDVIELAKQVFRLRFTGEWEFYVESPYNKYRGKLEINV</sequence>
<gene>
    <name evidence="1" type="ORF">DW873_17855</name>
</gene>
<dbReference type="AlphaFoldDB" id="A0A413WZY1"/>
<protein>
    <submittedName>
        <fullName evidence="1">Uncharacterized protein</fullName>
    </submittedName>
</protein>
<organism evidence="1 2">
    <name type="scientific">Bacteroides uniformis</name>
    <dbReference type="NCBI Taxonomy" id="820"/>
    <lineage>
        <taxon>Bacteria</taxon>
        <taxon>Pseudomonadati</taxon>
        <taxon>Bacteroidota</taxon>
        <taxon>Bacteroidia</taxon>
        <taxon>Bacteroidales</taxon>
        <taxon>Bacteroidaceae</taxon>
        <taxon>Bacteroides</taxon>
    </lineage>
</organism>
<evidence type="ECO:0000313" key="1">
    <source>
        <dbReference type="EMBL" id="RHB68574.1"/>
    </source>
</evidence>
<comment type="caution">
    <text evidence="1">The sequence shown here is derived from an EMBL/GenBank/DDBJ whole genome shotgun (WGS) entry which is preliminary data.</text>
</comment>
<reference evidence="1 2" key="1">
    <citation type="submission" date="2018-08" db="EMBL/GenBank/DDBJ databases">
        <title>A genome reference for cultivated species of the human gut microbiota.</title>
        <authorList>
            <person name="Zou Y."/>
            <person name="Xue W."/>
            <person name="Luo G."/>
        </authorList>
    </citation>
    <scope>NUCLEOTIDE SEQUENCE [LARGE SCALE GENOMIC DNA]</scope>
    <source>
        <strain evidence="1 2">AM39-1</strain>
    </source>
</reference>
<dbReference type="RefSeq" id="WP_032854371.1">
    <property type="nucleotide sequence ID" value="NZ_QSHA01000019.1"/>
</dbReference>
<evidence type="ECO:0000313" key="2">
    <source>
        <dbReference type="Proteomes" id="UP000286114"/>
    </source>
</evidence>
<name>A0A413WZY1_BACUN</name>
<accession>A0A413WZY1</accession>
<dbReference type="EMBL" id="QSHA01000019">
    <property type="protein sequence ID" value="RHB68574.1"/>
    <property type="molecule type" value="Genomic_DNA"/>
</dbReference>
<dbReference type="Proteomes" id="UP000286114">
    <property type="component" value="Unassembled WGS sequence"/>
</dbReference>